<sequence length="135" mass="14677">MQHQRTAFPAALATVVALFGAAPTHAAKGDLIDIVWSADGSFGREVRVGAAQFAEVCGRLPAGAAVDWRFEAGAPMDFNVHFHEGQTVRYSARGEGATQSRGTIEARTEEDYCWMWTNATTEPATLTFMLTKRGR</sequence>
<evidence type="ECO:0000256" key="1">
    <source>
        <dbReference type="SAM" id="SignalP"/>
    </source>
</evidence>
<protein>
    <submittedName>
        <fullName evidence="2">Uncharacterized protein</fullName>
    </submittedName>
</protein>
<feature type="signal peptide" evidence="1">
    <location>
        <begin position="1"/>
        <end position="26"/>
    </location>
</feature>
<feature type="chain" id="PRO_5047338994" evidence="1">
    <location>
        <begin position="27"/>
        <end position="135"/>
    </location>
</feature>
<comment type="caution">
    <text evidence="2">The sequence shown here is derived from an EMBL/GenBank/DDBJ whole genome shotgun (WGS) entry which is preliminary data.</text>
</comment>
<name>A0ABU9BMJ5_9BURK</name>
<keyword evidence="3" id="KW-1185">Reference proteome</keyword>
<proteinExistence type="predicted"/>
<dbReference type="RefSeq" id="WP_341424077.1">
    <property type="nucleotide sequence ID" value="NZ_JBBUTG010000001.1"/>
</dbReference>
<accession>A0ABU9BMJ5</accession>
<evidence type="ECO:0000313" key="3">
    <source>
        <dbReference type="Proteomes" id="UP001371218"/>
    </source>
</evidence>
<gene>
    <name evidence="2" type="ORF">AACH06_02825</name>
</gene>
<evidence type="ECO:0000313" key="2">
    <source>
        <dbReference type="EMBL" id="MEK8029743.1"/>
    </source>
</evidence>
<dbReference type="EMBL" id="JBBUTG010000001">
    <property type="protein sequence ID" value="MEK8029743.1"/>
    <property type="molecule type" value="Genomic_DNA"/>
</dbReference>
<keyword evidence="1" id="KW-0732">Signal</keyword>
<organism evidence="2 3">
    <name type="scientific">Ideonella lacteola</name>
    <dbReference type="NCBI Taxonomy" id="2984193"/>
    <lineage>
        <taxon>Bacteria</taxon>
        <taxon>Pseudomonadati</taxon>
        <taxon>Pseudomonadota</taxon>
        <taxon>Betaproteobacteria</taxon>
        <taxon>Burkholderiales</taxon>
        <taxon>Sphaerotilaceae</taxon>
        <taxon>Ideonella</taxon>
    </lineage>
</organism>
<reference evidence="2 3" key="1">
    <citation type="submission" date="2024-04" db="EMBL/GenBank/DDBJ databases">
        <title>Novel species of the genus Ideonella isolated from streams.</title>
        <authorList>
            <person name="Lu H."/>
        </authorList>
    </citation>
    <scope>NUCLEOTIDE SEQUENCE [LARGE SCALE GENOMIC DNA]</scope>
    <source>
        <strain evidence="2 3">DXS29W</strain>
    </source>
</reference>
<dbReference type="Proteomes" id="UP001371218">
    <property type="component" value="Unassembled WGS sequence"/>
</dbReference>